<dbReference type="InterPro" id="IPR008207">
    <property type="entry name" value="Sig_transdc_His_kin_Hpt_dom"/>
</dbReference>
<evidence type="ECO:0000259" key="12">
    <source>
        <dbReference type="PROSITE" id="PS50894"/>
    </source>
</evidence>
<evidence type="ECO:0000259" key="10">
    <source>
        <dbReference type="PROSITE" id="PS50110"/>
    </source>
</evidence>
<evidence type="ECO:0000256" key="2">
    <source>
        <dbReference type="ARBA" id="ARBA00012438"/>
    </source>
</evidence>
<dbReference type="InterPro" id="IPR002545">
    <property type="entry name" value="CheW-lke_dom"/>
</dbReference>
<dbReference type="InterPro" id="IPR003594">
    <property type="entry name" value="HATPase_dom"/>
</dbReference>
<evidence type="ECO:0000256" key="5">
    <source>
        <dbReference type="ARBA" id="ARBA00022777"/>
    </source>
</evidence>
<feature type="domain" description="Histidine kinase" evidence="9">
    <location>
        <begin position="165"/>
        <end position="437"/>
    </location>
</feature>
<dbReference type="RefSeq" id="WP_289411421.1">
    <property type="nucleotide sequence ID" value="NZ_JAUCDY010000014.1"/>
</dbReference>
<keyword evidence="6" id="KW-0902">Two-component regulatory system</keyword>
<dbReference type="Pfam" id="PF01584">
    <property type="entry name" value="CheW"/>
    <property type="match status" value="1"/>
</dbReference>
<evidence type="ECO:0000256" key="6">
    <source>
        <dbReference type="ARBA" id="ARBA00023012"/>
    </source>
</evidence>
<accession>A0ABT7SR25</accession>
<evidence type="ECO:0000256" key="1">
    <source>
        <dbReference type="ARBA" id="ARBA00000085"/>
    </source>
</evidence>
<dbReference type="SMART" id="SM00448">
    <property type="entry name" value="REC"/>
    <property type="match status" value="1"/>
</dbReference>
<evidence type="ECO:0000259" key="11">
    <source>
        <dbReference type="PROSITE" id="PS50851"/>
    </source>
</evidence>
<dbReference type="PROSITE" id="PS50851">
    <property type="entry name" value="CHEW"/>
    <property type="match status" value="1"/>
</dbReference>
<evidence type="ECO:0000313" key="14">
    <source>
        <dbReference type="Proteomes" id="UP001241056"/>
    </source>
</evidence>
<dbReference type="Proteomes" id="UP001241056">
    <property type="component" value="Unassembled WGS sequence"/>
</dbReference>
<proteinExistence type="predicted"/>
<dbReference type="InterPro" id="IPR004358">
    <property type="entry name" value="Sig_transdc_His_kin-like_C"/>
</dbReference>
<evidence type="ECO:0000256" key="8">
    <source>
        <dbReference type="PROSITE-ProRule" id="PRU00169"/>
    </source>
</evidence>
<evidence type="ECO:0000256" key="7">
    <source>
        <dbReference type="PROSITE-ProRule" id="PRU00110"/>
    </source>
</evidence>
<dbReference type="EMBL" id="JAUCDY010000014">
    <property type="protein sequence ID" value="MDM7858646.1"/>
    <property type="molecule type" value="Genomic_DNA"/>
</dbReference>
<dbReference type="InterPro" id="IPR004105">
    <property type="entry name" value="CheA-like_dim"/>
</dbReference>
<dbReference type="PANTHER" id="PTHR43395">
    <property type="entry name" value="SENSOR HISTIDINE KINASE CHEA"/>
    <property type="match status" value="1"/>
</dbReference>
<dbReference type="Pfam" id="PF00072">
    <property type="entry name" value="Response_reg"/>
    <property type="match status" value="1"/>
</dbReference>
<dbReference type="SUPFAM" id="SSF55874">
    <property type="entry name" value="ATPase domain of HSP90 chaperone/DNA topoisomerase II/histidine kinase"/>
    <property type="match status" value="1"/>
</dbReference>
<evidence type="ECO:0000256" key="4">
    <source>
        <dbReference type="ARBA" id="ARBA00022679"/>
    </source>
</evidence>
<dbReference type="InterPro" id="IPR036890">
    <property type="entry name" value="HATPase_C_sf"/>
</dbReference>
<evidence type="ECO:0000259" key="9">
    <source>
        <dbReference type="PROSITE" id="PS50109"/>
    </source>
</evidence>
<dbReference type="PROSITE" id="PS50109">
    <property type="entry name" value="HIS_KIN"/>
    <property type="match status" value="1"/>
</dbReference>
<dbReference type="SMART" id="SM00260">
    <property type="entry name" value="CheW"/>
    <property type="match status" value="1"/>
</dbReference>
<dbReference type="Gene3D" id="3.40.50.2300">
    <property type="match status" value="1"/>
</dbReference>
<keyword evidence="14" id="KW-1185">Reference proteome</keyword>
<keyword evidence="5 13" id="KW-0418">Kinase</keyword>
<dbReference type="InterPro" id="IPR036061">
    <property type="entry name" value="CheW-like_dom_sf"/>
</dbReference>
<feature type="domain" description="CheW-like" evidence="11">
    <location>
        <begin position="439"/>
        <end position="577"/>
    </location>
</feature>
<dbReference type="SUPFAM" id="SSF47226">
    <property type="entry name" value="Histidine-containing phosphotransfer domain, HPT domain"/>
    <property type="match status" value="1"/>
</dbReference>
<comment type="catalytic activity">
    <reaction evidence="1">
        <text>ATP + protein L-histidine = ADP + protein N-phospho-L-histidine.</text>
        <dbReference type="EC" id="2.7.13.3"/>
    </reaction>
</comment>
<dbReference type="InterPro" id="IPR005467">
    <property type="entry name" value="His_kinase_dom"/>
</dbReference>
<dbReference type="SMART" id="SM01231">
    <property type="entry name" value="H-kinase_dim"/>
    <property type="match status" value="1"/>
</dbReference>
<dbReference type="SUPFAM" id="SSF52172">
    <property type="entry name" value="CheY-like"/>
    <property type="match status" value="1"/>
</dbReference>
<feature type="domain" description="HPt" evidence="12">
    <location>
        <begin position="1"/>
        <end position="105"/>
    </location>
</feature>
<feature type="modified residue" description="Phosphohistidine" evidence="7">
    <location>
        <position position="48"/>
    </location>
</feature>
<sequence length="712" mass="78683">MVLDITKFLNRFIDEARDLLGYLGEGVKNLEQGQCDAELINSLFRSAHTVKGSSRMLKLQSIADTAHSLEELLSALRDQKITVTQPIVDGIYQAVDSLSDMVEQLASSQDPNSLPSAPQALCDALLALAAGEKSAPTTAQPLAQPVSMANEVAAAQTSKPQPALASSDSVRLRLESLESLSKLISEVTASHAGLRELVRDAQALKLSWESAQDAVLSKQRFDSLFNNLKEIVGSQEALIYSLHDQAMGLRMLPLKQVFEPAAKHIREVGRMLGKQVSSQISGEHIELDRSIIEQLSEPLVHLLRNAMDHGIEEPQTRLDQGKPAAGLLKLSAWQDGGWVVIELSDDGAGLSLEKIRQKLAKQQLSADEIANMGEQELFNQVFLPGFTTASMITEISGRGVGLDVVKRKVVDDLQGLIEVRSQEGKGTSFTLRLPLSLAMLRVLLVETAGHMLGFSAQYVVELTRITPEQILEVADRNVFVLRNEFVPIFELHQLIGLPNLTNTPGQISKNLLLLVVRVQHEKIALVIDRLVDEHDLIINTLPEHLAHNPLVSGMVNHGYQQLVSLIHVPRLLELARKKHQKTADNSIKSITQQHLLVVDDSLNTREIERDVLEAWGYQVTLAEDGLDGLNKARNGDFDAIITDVEMPFMDGFTLTTHLREHERYKNRPIIIITSREKDSDRRRGIEVGADAYIVKGSFDQNNLVDTIRALLG</sequence>
<dbReference type="Gene3D" id="2.40.50.180">
    <property type="entry name" value="CheA-289, Domain 4"/>
    <property type="match status" value="1"/>
</dbReference>
<dbReference type="SMART" id="SM00073">
    <property type="entry name" value="HPT"/>
    <property type="match status" value="1"/>
</dbReference>
<dbReference type="PRINTS" id="PR00344">
    <property type="entry name" value="BCTRLSENSOR"/>
</dbReference>
<keyword evidence="3 8" id="KW-0597">Phosphoprotein</keyword>
<reference evidence="13 14" key="1">
    <citation type="submission" date="2023-06" db="EMBL/GenBank/DDBJ databases">
        <title>Thiopseudomonas sp. CY1220 draft genome sequence.</title>
        <authorList>
            <person name="Zhao G."/>
            <person name="An M."/>
        </authorList>
    </citation>
    <scope>NUCLEOTIDE SEQUENCE [LARGE SCALE GENOMIC DNA]</scope>
    <source>
        <strain evidence="13 14">CY1220</strain>
    </source>
</reference>
<dbReference type="PROSITE" id="PS50110">
    <property type="entry name" value="RESPONSE_REGULATORY"/>
    <property type="match status" value="1"/>
</dbReference>
<dbReference type="Gene3D" id="3.30.565.10">
    <property type="entry name" value="Histidine kinase-like ATPase, C-terminal domain"/>
    <property type="match status" value="1"/>
</dbReference>
<dbReference type="Gene3D" id="1.20.120.160">
    <property type="entry name" value="HPT domain"/>
    <property type="match status" value="1"/>
</dbReference>
<protein>
    <recommendedName>
        <fullName evidence="2">histidine kinase</fullName>
        <ecNumber evidence="2">2.7.13.3</ecNumber>
    </recommendedName>
</protein>
<evidence type="ECO:0000256" key="3">
    <source>
        <dbReference type="ARBA" id="ARBA00022553"/>
    </source>
</evidence>
<dbReference type="InterPro" id="IPR001789">
    <property type="entry name" value="Sig_transdc_resp-reg_receiver"/>
</dbReference>
<comment type="caution">
    <text evidence="13">The sequence shown here is derived from an EMBL/GenBank/DDBJ whole genome shotgun (WGS) entry which is preliminary data.</text>
</comment>
<dbReference type="SMART" id="SM00387">
    <property type="entry name" value="HATPase_c"/>
    <property type="match status" value="1"/>
</dbReference>
<dbReference type="PROSITE" id="PS50894">
    <property type="entry name" value="HPT"/>
    <property type="match status" value="1"/>
</dbReference>
<organism evidence="13 14">
    <name type="scientific">Thiopseudomonas acetoxidans</name>
    <dbReference type="NCBI Taxonomy" id="3041622"/>
    <lineage>
        <taxon>Bacteria</taxon>
        <taxon>Pseudomonadati</taxon>
        <taxon>Pseudomonadota</taxon>
        <taxon>Gammaproteobacteria</taxon>
        <taxon>Pseudomonadales</taxon>
        <taxon>Pseudomonadaceae</taxon>
        <taxon>Thiopseudomonas</taxon>
    </lineage>
</organism>
<dbReference type="InterPro" id="IPR011006">
    <property type="entry name" value="CheY-like_superfamily"/>
</dbReference>
<dbReference type="GO" id="GO:0004673">
    <property type="term" value="F:protein histidine kinase activity"/>
    <property type="evidence" value="ECO:0007669"/>
    <property type="project" value="UniProtKB-EC"/>
</dbReference>
<keyword evidence="4 13" id="KW-0808">Transferase</keyword>
<dbReference type="InterPro" id="IPR051315">
    <property type="entry name" value="Bact_Chemotaxis_CheA"/>
</dbReference>
<dbReference type="PANTHER" id="PTHR43395:SF1">
    <property type="entry name" value="CHEMOTAXIS PROTEIN CHEA"/>
    <property type="match status" value="1"/>
</dbReference>
<dbReference type="SUPFAM" id="SSF50341">
    <property type="entry name" value="CheW-like"/>
    <property type="match status" value="1"/>
</dbReference>
<name>A0ABT7SR25_9GAMM</name>
<dbReference type="InterPro" id="IPR036641">
    <property type="entry name" value="HPT_dom_sf"/>
</dbReference>
<dbReference type="EC" id="2.7.13.3" evidence="2"/>
<dbReference type="Pfam" id="PF02518">
    <property type="entry name" value="HATPase_c"/>
    <property type="match status" value="1"/>
</dbReference>
<dbReference type="Pfam" id="PF01627">
    <property type="entry name" value="Hpt"/>
    <property type="match status" value="1"/>
</dbReference>
<evidence type="ECO:0000313" key="13">
    <source>
        <dbReference type="EMBL" id="MDM7858646.1"/>
    </source>
</evidence>
<feature type="domain" description="Response regulatory" evidence="10">
    <location>
        <begin position="594"/>
        <end position="710"/>
    </location>
</feature>
<dbReference type="CDD" id="cd00088">
    <property type="entry name" value="HPT"/>
    <property type="match status" value="1"/>
</dbReference>
<gene>
    <name evidence="13" type="ORF">QEZ41_10245</name>
</gene>
<feature type="modified residue" description="4-aspartylphosphate" evidence="8">
    <location>
        <position position="643"/>
    </location>
</feature>